<dbReference type="SUPFAM" id="SSF89095">
    <property type="entry name" value="GatB/YqeY motif"/>
    <property type="match status" value="1"/>
</dbReference>
<dbReference type="Gene3D" id="1.10.1510.10">
    <property type="entry name" value="Uncharacterised protein YqeY/AIM41 PF09424, N-terminal domain"/>
    <property type="match status" value="1"/>
</dbReference>
<organism evidence="1 2">
    <name type="scientific">Sporosarcina ureae</name>
    <dbReference type="NCBI Taxonomy" id="1571"/>
    <lineage>
        <taxon>Bacteria</taxon>
        <taxon>Bacillati</taxon>
        <taxon>Bacillota</taxon>
        <taxon>Bacilli</taxon>
        <taxon>Bacillales</taxon>
        <taxon>Caryophanaceae</taxon>
        <taxon>Sporosarcina</taxon>
    </lineage>
</organism>
<dbReference type="Pfam" id="PF09424">
    <property type="entry name" value="YqeY"/>
    <property type="match status" value="1"/>
</dbReference>
<protein>
    <submittedName>
        <fullName evidence="1">Glutamyl-tRNA amidotransferase</fullName>
    </submittedName>
</protein>
<sequence>MSELQDRLMADIRTAMKEKDTMKKGVINLLRAGLQNESIELKRELTKEEEIKIVQRELKQTKQSLDEGIKANREDIVEAEKAKIAIVESYLPKQMNVEEVKELIASLGISKDASMGQTIGVVMKEVAGRAEGKTVSQAVKEYLQN</sequence>
<accession>A0ABN4YQT5</accession>
<dbReference type="InterPro" id="IPR019004">
    <property type="entry name" value="YqeY/Aim41"/>
</dbReference>
<keyword evidence="2" id="KW-1185">Reference proteome</keyword>
<dbReference type="RefSeq" id="WP_029053985.1">
    <property type="nucleotide sequence ID" value="NZ_CP015108.1"/>
</dbReference>
<dbReference type="Proteomes" id="UP000192486">
    <property type="component" value="Chromosome"/>
</dbReference>
<dbReference type="Gene3D" id="1.10.10.410">
    <property type="match status" value="1"/>
</dbReference>
<dbReference type="InterPro" id="IPR023168">
    <property type="entry name" value="GatB_Yqey_C_2"/>
</dbReference>
<name>A0ABN4YQT5_SPOUR</name>
<gene>
    <name evidence="1" type="ORF">SporoS204_08335</name>
</gene>
<dbReference type="InterPro" id="IPR042184">
    <property type="entry name" value="YqeY/Aim41_N"/>
</dbReference>
<dbReference type="EMBL" id="CP015108">
    <property type="protein sequence ID" value="ARF14151.1"/>
    <property type="molecule type" value="Genomic_DNA"/>
</dbReference>
<proteinExistence type="predicted"/>
<dbReference type="PANTHER" id="PTHR28055:SF1">
    <property type="entry name" value="ALTERED INHERITANCE OF MITOCHONDRIA PROTEIN 41, MITOCHONDRIAL"/>
    <property type="match status" value="1"/>
</dbReference>
<reference evidence="1 2" key="1">
    <citation type="submission" date="2016-04" db="EMBL/GenBank/DDBJ databases">
        <title>Comparative Genomics and Epigenetics of Sporosarcina ureae.</title>
        <authorList>
            <person name="Oliver A.S."/>
            <person name="Cooper K.K."/>
        </authorList>
    </citation>
    <scope>NUCLEOTIDE SEQUENCE [LARGE SCALE GENOMIC DNA]</scope>
    <source>
        <strain evidence="1 2">S204</strain>
    </source>
</reference>
<evidence type="ECO:0000313" key="2">
    <source>
        <dbReference type="Proteomes" id="UP000192486"/>
    </source>
</evidence>
<dbReference type="InterPro" id="IPR003789">
    <property type="entry name" value="Asn/Gln_tRNA_amidoTrase-B-like"/>
</dbReference>
<dbReference type="PANTHER" id="PTHR28055">
    <property type="entry name" value="ALTERED INHERITANCE OF MITOCHONDRIA PROTEIN 41, MITOCHONDRIAL"/>
    <property type="match status" value="1"/>
</dbReference>
<evidence type="ECO:0000313" key="1">
    <source>
        <dbReference type="EMBL" id="ARF14151.1"/>
    </source>
</evidence>